<name>A0ACC1BKG3_9ROSI</name>
<comment type="caution">
    <text evidence="1">The sequence shown here is derived from an EMBL/GenBank/DDBJ whole genome shotgun (WGS) entry which is preliminary data.</text>
</comment>
<dbReference type="Proteomes" id="UP001164250">
    <property type="component" value="Chromosome 4"/>
</dbReference>
<keyword evidence="2" id="KW-1185">Reference proteome</keyword>
<accession>A0ACC1BKG3</accession>
<reference evidence="2" key="1">
    <citation type="journal article" date="2023" name="G3 (Bethesda)">
        <title>Genome assembly and association tests identify interacting loci associated with vigor, precocity, and sex in interspecific pistachio rootstocks.</title>
        <authorList>
            <person name="Palmer W."/>
            <person name="Jacygrad E."/>
            <person name="Sagayaradj S."/>
            <person name="Cavanaugh K."/>
            <person name="Han R."/>
            <person name="Bertier L."/>
            <person name="Beede B."/>
            <person name="Kafkas S."/>
            <person name="Golino D."/>
            <person name="Preece J."/>
            <person name="Michelmore R."/>
        </authorList>
    </citation>
    <scope>NUCLEOTIDE SEQUENCE [LARGE SCALE GENOMIC DNA]</scope>
</reference>
<dbReference type="EMBL" id="CM047900">
    <property type="protein sequence ID" value="KAJ0099432.1"/>
    <property type="molecule type" value="Genomic_DNA"/>
</dbReference>
<organism evidence="1 2">
    <name type="scientific">Pistacia atlantica</name>
    <dbReference type="NCBI Taxonomy" id="434234"/>
    <lineage>
        <taxon>Eukaryota</taxon>
        <taxon>Viridiplantae</taxon>
        <taxon>Streptophyta</taxon>
        <taxon>Embryophyta</taxon>
        <taxon>Tracheophyta</taxon>
        <taxon>Spermatophyta</taxon>
        <taxon>Magnoliopsida</taxon>
        <taxon>eudicotyledons</taxon>
        <taxon>Gunneridae</taxon>
        <taxon>Pentapetalae</taxon>
        <taxon>rosids</taxon>
        <taxon>malvids</taxon>
        <taxon>Sapindales</taxon>
        <taxon>Anacardiaceae</taxon>
        <taxon>Pistacia</taxon>
    </lineage>
</organism>
<sequence length="234" mass="26951">MCIGLMDSGHSSATLEELAYRNSLSLIECVGFKIEDYPGYNNKRGDGWRCDESFPLGECSTFKFRFSQPSKKKSRKKRNTRNANRRPQQLQELPIQTQKQGSSIGLRHYHTNLTIDMNRFPGYVGEPHRFDSFRHPPTNFNRNMNDQQESARISSSCFSFNNVRETLGRAGHRVDYTVHGSVILGLERYMEEAPERTLNGYAYMDELRRSNSVRSARLRSMVLDYGDRGYGLGI</sequence>
<evidence type="ECO:0000313" key="2">
    <source>
        <dbReference type="Proteomes" id="UP001164250"/>
    </source>
</evidence>
<proteinExistence type="predicted"/>
<gene>
    <name evidence="1" type="ORF">Patl1_20352</name>
</gene>
<protein>
    <submittedName>
        <fullName evidence="1">Uncharacterized protein</fullName>
    </submittedName>
</protein>
<evidence type="ECO:0000313" key="1">
    <source>
        <dbReference type="EMBL" id="KAJ0099432.1"/>
    </source>
</evidence>